<organism evidence="1 2">
    <name type="scientific">Schistosoma mattheei</name>
    <dbReference type="NCBI Taxonomy" id="31246"/>
    <lineage>
        <taxon>Eukaryota</taxon>
        <taxon>Metazoa</taxon>
        <taxon>Spiralia</taxon>
        <taxon>Lophotrochozoa</taxon>
        <taxon>Platyhelminthes</taxon>
        <taxon>Trematoda</taxon>
        <taxon>Digenea</taxon>
        <taxon>Strigeidida</taxon>
        <taxon>Schistosomatoidea</taxon>
        <taxon>Schistosomatidae</taxon>
        <taxon>Schistosoma</taxon>
    </lineage>
</organism>
<sequence length="48" mass="5746">MIIHLWKSPCKPNMLQDTDVIRYELLEADCVEINDDFQQNRLLLKLQT</sequence>
<dbReference type="EMBL" id="UZAL01002081">
    <property type="protein sequence ID" value="VDO81134.1"/>
    <property type="molecule type" value="Genomic_DNA"/>
</dbReference>
<dbReference type="AlphaFoldDB" id="A0A3P7ZAC2"/>
<evidence type="ECO:0000313" key="1">
    <source>
        <dbReference type="EMBL" id="VDO81134.1"/>
    </source>
</evidence>
<name>A0A3P7ZAC2_9TREM</name>
<accession>A0A3P7ZAC2</accession>
<evidence type="ECO:0000313" key="2">
    <source>
        <dbReference type="Proteomes" id="UP000269396"/>
    </source>
</evidence>
<protein>
    <submittedName>
        <fullName evidence="1">Uncharacterized protein</fullName>
    </submittedName>
</protein>
<reference evidence="1 2" key="1">
    <citation type="submission" date="2018-11" db="EMBL/GenBank/DDBJ databases">
        <authorList>
            <consortium name="Pathogen Informatics"/>
        </authorList>
    </citation>
    <scope>NUCLEOTIDE SEQUENCE [LARGE SCALE GENOMIC DNA]</scope>
    <source>
        <strain>Denwood</strain>
        <strain evidence="2">Zambia</strain>
    </source>
</reference>
<keyword evidence="2" id="KW-1185">Reference proteome</keyword>
<gene>
    <name evidence="1" type="ORF">SMTD_LOCUS1760</name>
</gene>
<proteinExistence type="predicted"/>
<dbReference type="Proteomes" id="UP000269396">
    <property type="component" value="Unassembled WGS sequence"/>
</dbReference>